<feature type="compositionally biased region" description="Basic and acidic residues" evidence="1">
    <location>
        <begin position="575"/>
        <end position="586"/>
    </location>
</feature>
<feature type="compositionally biased region" description="Polar residues" evidence="1">
    <location>
        <begin position="2158"/>
        <end position="2178"/>
    </location>
</feature>
<evidence type="ECO:0000256" key="1">
    <source>
        <dbReference type="SAM" id="MobiDB-lite"/>
    </source>
</evidence>
<feature type="compositionally biased region" description="Low complexity" evidence="1">
    <location>
        <begin position="271"/>
        <end position="281"/>
    </location>
</feature>
<dbReference type="PANTHER" id="PTHR47219">
    <property type="entry name" value="RAB GTPASE-ACTIVATING PROTEIN 1-LIKE"/>
    <property type="match status" value="1"/>
</dbReference>
<feature type="compositionally biased region" description="Basic and acidic residues" evidence="1">
    <location>
        <begin position="84"/>
        <end position="109"/>
    </location>
</feature>
<dbReference type="InterPro" id="IPR000195">
    <property type="entry name" value="Rab-GAP-TBC_dom"/>
</dbReference>
<feature type="compositionally biased region" description="Basic residues" evidence="1">
    <location>
        <begin position="340"/>
        <end position="349"/>
    </location>
</feature>
<feature type="compositionally biased region" description="Polar residues" evidence="1">
    <location>
        <begin position="729"/>
        <end position="739"/>
    </location>
</feature>
<feature type="compositionally biased region" description="Basic and acidic residues" evidence="1">
    <location>
        <begin position="454"/>
        <end position="463"/>
    </location>
</feature>
<feature type="compositionally biased region" description="Polar residues" evidence="1">
    <location>
        <begin position="54"/>
        <end position="69"/>
    </location>
</feature>
<feature type="compositionally biased region" description="Polar residues" evidence="1">
    <location>
        <begin position="156"/>
        <end position="170"/>
    </location>
</feature>
<comment type="caution">
    <text evidence="3">The sequence shown here is derived from an EMBL/GenBank/DDBJ whole genome shotgun (WGS) entry which is preliminary data.</text>
</comment>
<reference evidence="3" key="1">
    <citation type="submission" date="2020-06" db="EMBL/GenBank/DDBJ databases">
        <authorList>
            <consortium name="Plant Systems Biology data submission"/>
        </authorList>
    </citation>
    <scope>NUCLEOTIDE SEQUENCE</scope>
    <source>
        <strain evidence="3">D6</strain>
    </source>
</reference>
<feature type="compositionally biased region" description="Pro residues" evidence="1">
    <location>
        <begin position="1276"/>
        <end position="1285"/>
    </location>
</feature>
<feature type="compositionally biased region" description="Basic and acidic residues" evidence="1">
    <location>
        <begin position="142"/>
        <end position="155"/>
    </location>
</feature>
<protein>
    <submittedName>
        <fullName evidence="3">Ecotropic viral integration site 5 protein</fullName>
    </submittedName>
</protein>
<feature type="compositionally biased region" description="Basic and acidic residues" evidence="1">
    <location>
        <begin position="482"/>
        <end position="493"/>
    </location>
</feature>
<feature type="region of interest" description="Disordered" evidence="1">
    <location>
        <begin position="1"/>
        <end position="832"/>
    </location>
</feature>
<feature type="region of interest" description="Disordered" evidence="1">
    <location>
        <begin position="1827"/>
        <end position="1851"/>
    </location>
</feature>
<feature type="compositionally biased region" description="Basic and acidic residues" evidence="1">
    <location>
        <begin position="205"/>
        <end position="259"/>
    </location>
</feature>
<feature type="compositionally biased region" description="Basic and acidic residues" evidence="1">
    <location>
        <begin position="363"/>
        <end position="381"/>
    </location>
</feature>
<dbReference type="PROSITE" id="PS50086">
    <property type="entry name" value="TBC_RABGAP"/>
    <property type="match status" value="1"/>
</dbReference>
<feature type="compositionally biased region" description="Polar residues" evidence="1">
    <location>
        <begin position="419"/>
        <end position="429"/>
    </location>
</feature>
<feature type="region of interest" description="Disordered" evidence="1">
    <location>
        <begin position="1144"/>
        <end position="1163"/>
    </location>
</feature>
<dbReference type="SMART" id="SM00164">
    <property type="entry name" value="TBC"/>
    <property type="match status" value="1"/>
</dbReference>
<feature type="compositionally biased region" description="Low complexity" evidence="1">
    <location>
        <begin position="1240"/>
        <end position="1251"/>
    </location>
</feature>
<feature type="domain" description="Rab-GAP TBC" evidence="2">
    <location>
        <begin position="2054"/>
        <end position="2409"/>
    </location>
</feature>
<keyword evidence="4" id="KW-1185">Reference proteome</keyword>
<feature type="compositionally biased region" description="Basic and acidic residues" evidence="1">
    <location>
        <begin position="288"/>
        <end position="323"/>
    </location>
</feature>
<feature type="compositionally biased region" description="Polar residues" evidence="1">
    <location>
        <begin position="1185"/>
        <end position="1196"/>
    </location>
</feature>
<organism evidence="3 4">
    <name type="scientific">Seminavis robusta</name>
    <dbReference type="NCBI Taxonomy" id="568900"/>
    <lineage>
        <taxon>Eukaryota</taxon>
        <taxon>Sar</taxon>
        <taxon>Stramenopiles</taxon>
        <taxon>Ochrophyta</taxon>
        <taxon>Bacillariophyta</taxon>
        <taxon>Bacillariophyceae</taxon>
        <taxon>Bacillariophycidae</taxon>
        <taxon>Naviculales</taxon>
        <taxon>Naviculaceae</taxon>
        <taxon>Seminavis</taxon>
    </lineage>
</organism>
<dbReference type="EMBL" id="CAICTM010000272">
    <property type="protein sequence ID" value="CAB9506628.1"/>
    <property type="molecule type" value="Genomic_DNA"/>
</dbReference>
<feature type="compositionally biased region" description="Polar residues" evidence="1">
    <location>
        <begin position="1"/>
        <end position="10"/>
    </location>
</feature>
<dbReference type="OrthoDB" id="294251at2759"/>
<feature type="compositionally biased region" description="Polar residues" evidence="1">
    <location>
        <begin position="928"/>
        <end position="953"/>
    </location>
</feature>
<evidence type="ECO:0000313" key="4">
    <source>
        <dbReference type="Proteomes" id="UP001153069"/>
    </source>
</evidence>
<feature type="compositionally biased region" description="Basic residues" evidence="1">
    <location>
        <begin position="1286"/>
        <end position="1299"/>
    </location>
</feature>
<dbReference type="Gene3D" id="1.10.8.270">
    <property type="entry name" value="putative rabgap domain of human tbc1 domain family member 14 like domains"/>
    <property type="match status" value="1"/>
</dbReference>
<gene>
    <name evidence="3" type="ORF">SEMRO_273_G105160.1</name>
</gene>
<feature type="compositionally biased region" description="Basic residues" evidence="1">
    <location>
        <begin position="430"/>
        <end position="446"/>
    </location>
</feature>
<dbReference type="Proteomes" id="UP001153069">
    <property type="component" value="Unassembled WGS sequence"/>
</dbReference>
<feature type="compositionally biased region" description="Polar residues" evidence="1">
    <location>
        <begin position="768"/>
        <end position="778"/>
    </location>
</feature>
<dbReference type="Gene3D" id="1.10.472.80">
    <property type="entry name" value="Ypt/Rab-GAP domain of gyp1p, domain 3"/>
    <property type="match status" value="1"/>
</dbReference>
<feature type="region of interest" description="Disordered" evidence="1">
    <location>
        <begin position="918"/>
        <end position="1071"/>
    </location>
</feature>
<feature type="region of interest" description="Disordered" evidence="1">
    <location>
        <begin position="1511"/>
        <end position="1538"/>
    </location>
</feature>
<dbReference type="Pfam" id="PF00566">
    <property type="entry name" value="RabGAP-TBC"/>
    <property type="match status" value="1"/>
</dbReference>
<feature type="compositionally biased region" description="Basic and acidic residues" evidence="1">
    <location>
        <begin position="918"/>
        <end position="927"/>
    </location>
</feature>
<dbReference type="SUPFAM" id="SSF47923">
    <property type="entry name" value="Ypt/Rab-GAP domain of gyp1p"/>
    <property type="match status" value="2"/>
</dbReference>
<sequence length="2478" mass="267405">MTQANASSSSEESDTAIERPGPNHAAAASGGAYTNRRQKNLQKFRRQFAAQRQTSDGKPSDTKASNETQEPTKNEADTTANKAAKNDDGKSVNATKSDDKSLRSSRSCDKSLASAKSDKSMKSDDKSTMSVESGDSAVKASKSLDKSVKSAKSDARSVQSVKSADKSNTCSDDKSVNVENNFDKTVKSAKSDDKSIKSNLSVDRSNNDDKSIKSDKSDGKSSVKSAKSDDRSVQSVKRVDKSNSDDKSVKSDNSGEKPLKVGNNLNKPVKSAKSNKSIKSNLGFNRSNSDDKSTKSDKSDDKSVMASKSLDKSDQLIKTENKSSIKLAHSADSSVDRARSRAKARKAAKANKSSFTKSGGKSEAVEKTADTSANRKPEKTGNESAAIAAENPKPQAPLSPIPSRQPAHVHTAPAEEHSNSTLANSSPISSKRRSHIIKKLSKKTRHPPATTDSPEVHETRTLDSEDGPPLLPAMTDSTNNSKEPEVNGGDKPKVNLSHRGRLDDRQSVSPLRKNVEVHQTNTLDSDEGQPPVMTDSTNNTKEAEEHCEKPKMPSLQRRRRRPKKTEPEQQTGEKNNPKPENNENKGETSITRAVSSETIGAASVDSKGAEKALSATQTSKEKTSIKAETATDVDTKELSSDFPAKTEISVAKSNQISPDSESSIEPEADAPIDNAGPHQKDEVKTEVTVVGSNQTSPDSESSIEAEADAPIDNAVPHQKDEAKTEVTVVGSNQTSLDSESSTEAEADAPIDNAVPHQKDEAKTEVTVVGSNQTSPDSESSIEAEADAPIDNTVPQQKDEATSNGNTDVESQSKKIDVVQETSEADNAEVTASGSFDLRSIHAFPTKPIAEASAALPPRDPSWDTAKVIFNEFDNGGPSKSDAIDLFDTGDPMSWGTSNVFSDPFDATSLGENIFSEVKEEKKEEEHFSSQPLSSPHRSQLSQTQLDSPSNNSAGFDMSSVASDEPGKEVDESESNAVTIDEKDVDNLLADGDSGDVWINKSQPSKEERLQQYTSPAPRDDDSSQSSSKEEIDDDDSSQEPPEVDYVPQMEEKKENEESSNSATDIDSMPFPVVPVDEAPAFEQAAFAASASAESTSTPCVPGFTEHISSCPVPAETNATSVDSFIPATLPVPEMNPKNLEPLVSLSASSSSTESKPDGALAESAQFPGDFGSCDGYISKSSSSSTFYQNGGINKQAANGFEGSDAHSERSDSCTSEDNLFSDGSGLQYSAESDTYDLEESPSLVGVSLVPSFGANVSKPGKVREGIPPKSSLSPSMLPPPPPPPLSKRKKKKKKRRGSDKRKEVPLLAPPSEEKLKKWLGSSGKAMHLGTVRESMAEINKGLETIGMCSPSARTQNRPKVEGMACGALTEEEIWEPVESPGRIKISCGGYGGSEGSWAAAVQSNKSPTELKCSNFAAGQWDADSKSVNSQTSCVGGISDAFDLAGLNVTPATVPQSSSHTGPTPSPVDAARSKALENAMRRVNQGSSSRFDFGANAREVLDTKSLFENDAIASTSMETSVDETRSGQDDEAGEPSTVDVEPPQILRTELNLAINDNPMTNASGSSASFLETLTSPSLSMSPTNNGKTREDVDDVQRTSTPTSSPIIHDTKMAEKVAMASHAAAVTFEETYSASRSNLPQHAGDDAEETTDLPSLFCAPEIGENLHDNIQRIPGGEEAARLFFGQDSREFSSKDTLSDLIAEKTGILKDFAVSSPSREEHSFVRDLSGGAFSPWRNGVYAKKPMEDRQGSITFAATSSSSVSVESELMQMHRWLTVRVLQVKTQEALLDTSDSAIRTVISNLLKVDENLNKLCDHTAEKVNAKIQVENDERAKRNAPLSPRKKMRPFTVGRSSGQKSSSVVAANFVSFIHRVSKAAGIPSPFGEENPFLLDLVTTSIHGTPKNGESADPTTMQRIVFRLCPADKIVIFCAQVCGGVDNDCADVVEPSDTKSSGASSFDLIEATRSTAASKKSKSNEDATKTKGGLLGEQKWIVPDEHPSPFESLVQHEPKMLAVILDYLGDPVAVCRMKMTSRSCHSFVDKNEQILMRDAVRLGGLSMHVRPSFWLWVILEKCSETTGATQNASENRDQLMSLEEAGRTGKYHNVIQRDVARAFGNMPPHKTGSRLRTDSIVRALVTWGKNRIMKRGVKGDGNPPPSSGRLSTVFDSESEASQTRTDTVSDWGGVSPVPSFAGSCNGTADGEDRSTRNDDGRKKGKDVVSTDLLVLGGNALTDEMKADLQNKLAFILHGLAATHLDVGYCQGMDYVVAHLLRILQETVCWRAAHGTLPASILSAPKFPEVFDEEAVSKLMEETDNTLVVEETIYRVMDCLFTTFNLRHMYWPELRCLKTCCRVFEKLIQLKLPVLADHFEHHELNVGLFALGWFQTLFLYLPSMPSATVCHIWDIWLVERSFKIFFRVGTAILFLSQPILLNHELEGMMTYLNTFPDATLLNPDILIACALQIKVTNKMLMEIEENLQS</sequence>
<feature type="compositionally biased region" description="Low complexity" evidence="1">
    <location>
        <begin position="1144"/>
        <end position="1153"/>
    </location>
</feature>
<dbReference type="GO" id="GO:0031267">
    <property type="term" value="F:small GTPase binding"/>
    <property type="evidence" value="ECO:0007669"/>
    <property type="project" value="TreeGrafter"/>
</dbReference>
<proteinExistence type="predicted"/>
<evidence type="ECO:0000259" key="2">
    <source>
        <dbReference type="PROSITE" id="PS50086"/>
    </source>
</evidence>
<feature type="compositionally biased region" description="Polar residues" evidence="1">
    <location>
        <begin position="588"/>
        <end position="598"/>
    </location>
</feature>
<dbReference type="InterPro" id="IPR050302">
    <property type="entry name" value="Rab_GAP_TBC_domain"/>
</dbReference>
<dbReference type="PANTHER" id="PTHR47219:SF9">
    <property type="entry name" value="GTPASE ACTIVATING PROTEIN AND CENTROSOME-ASSOCIATED, ISOFORM B"/>
    <property type="match status" value="1"/>
</dbReference>
<accession>A0A9N8DP98</accession>
<feature type="compositionally biased region" description="Basic and acidic residues" evidence="1">
    <location>
        <begin position="171"/>
        <end position="196"/>
    </location>
</feature>
<feature type="region of interest" description="Disordered" evidence="1">
    <location>
        <begin position="1181"/>
        <end position="1311"/>
    </location>
</feature>
<feature type="compositionally biased region" description="Basic and acidic residues" evidence="1">
    <location>
        <begin position="2200"/>
        <end position="2214"/>
    </location>
</feature>
<name>A0A9N8DP98_9STRA</name>
<evidence type="ECO:0000313" key="3">
    <source>
        <dbReference type="EMBL" id="CAB9506628.1"/>
    </source>
</evidence>
<dbReference type="GO" id="GO:0005096">
    <property type="term" value="F:GTPase activator activity"/>
    <property type="evidence" value="ECO:0007669"/>
    <property type="project" value="TreeGrafter"/>
</dbReference>
<feature type="compositionally biased region" description="Basic residues" evidence="1">
    <location>
        <begin position="36"/>
        <end position="46"/>
    </location>
</feature>
<feature type="compositionally biased region" description="Basic and acidic residues" evidence="1">
    <location>
        <begin position="1586"/>
        <end position="1595"/>
    </location>
</feature>
<feature type="compositionally biased region" description="Basic and acidic residues" evidence="1">
    <location>
        <begin position="541"/>
        <end position="551"/>
    </location>
</feature>
<feature type="region of interest" description="Disordered" evidence="1">
    <location>
        <begin position="2144"/>
        <end position="2214"/>
    </location>
</feature>
<dbReference type="InterPro" id="IPR035969">
    <property type="entry name" value="Rab-GAP_TBC_sf"/>
</dbReference>
<feature type="compositionally biased region" description="Basic and acidic residues" evidence="1">
    <location>
        <begin position="116"/>
        <end position="127"/>
    </location>
</feature>
<feature type="region of interest" description="Disordered" evidence="1">
    <location>
        <begin position="1574"/>
        <end position="1605"/>
    </location>
</feature>
<feature type="compositionally biased region" description="Polar residues" evidence="1">
    <location>
        <begin position="690"/>
        <end position="700"/>
    </location>
</feature>